<evidence type="ECO:0000256" key="3">
    <source>
        <dbReference type="ARBA" id="ARBA00022679"/>
    </source>
</evidence>
<accession>A0A2T9YFI0</accession>
<evidence type="ECO:0000259" key="7">
    <source>
        <dbReference type="Pfam" id="PF08543"/>
    </source>
</evidence>
<dbReference type="CDD" id="cd01173">
    <property type="entry name" value="pyridoxal_pyridoxamine_kinase"/>
    <property type="match status" value="1"/>
</dbReference>
<evidence type="ECO:0000256" key="1">
    <source>
        <dbReference type="ARBA" id="ARBA00008805"/>
    </source>
</evidence>
<dbReference type="GO" id="GO:0005524">
    <property type="term" value="F:ATP binding"/>
    <property type="evidence" value="ECO:0007669"/>
    <property type="project" value="UniProtKB-KW"/>
</dbReference>
<dbReference type="Gene3D" id="3.40.1190.20">
    <property type="match status" value="1"/>
</dbReference>
<dbReference type="SUPFAM" id="SSF53613">
    <property type="entry name" value="Ribokinase-like"/>
    <property type="match status" value="1"/>
</dbReference>
<dbReference type="NCBIfam" id="TIGR00687">
    <property type="entry name" value="pyridox_kin"/>
    <property type="match status" value="1"/>
</dbReference>
<sequence>MASRVLSIQSHVVAGYVGNRAATFPMQYAGLDVDVINTVQLSNHTGYQSIKGKVFEGSHITELFQGLQENKLDDYDFVLTGYMGKADNVNAVSQVVSELKKKNNDVFFLLDTVLGDYGELYVPIELVELYKTVLCPLANLVTPNQFEAETISGTKIKTLDDAVNVCSYFHDLGVKNVIITSTTLEDDNHDSMLHMIGSQISADSDSPKMFKISFPFLTGYFTGAGDLLCALILSRIAERPTKSTLFNENELKHICESALASQHLILTATADHQKKSGIPAPPGLNQSQMSSALVRSFELQLIPNRAHIVNPKIEFLATDI</sequence>
<dbReference type="Pfam" id="PF08543">
    <property type="entry name" value="Phos_pyr_kin"/>
    <property type="match status" value="1"/>
</dbReference>
<name>A0A2T9YFI0_9FUNG</name>
<keyword evidence="5" id="KW-0418">Kinase</keyword>
<dbReference type="PANTHER" id="PTHR10534">
    <property type="entry name" value="PYRIDOXAL KINASE"/>
    <property type="match status" value="1"/>
</dbReference>
<dbReference type="InterPro" id="IPR004625">
    <property type="entry name" value="PyrdxlKinase"/>
</dbReference>
<dbReference type="AlphaFoldDB" id="A0A2T9YFI0"/>
<evidence type="ECO:0000256" key="4">
    <source>
        <dbReference type="ARBA" id="ARBA00022741"/>
    </source>
</evidence>
<gene>
    <name evidence="8" type="ORF">BB561_004563</name>
</gene>
<keyword evidence="3" id="KW-0808">Transferase</keyword>
<comment type="similarity">
    <text evidence="1">Belongs to the pyridoxine kinase family.</text>
</comment>
<evidence type="ECO:0000256" key="6">
    <source>
        <dbReference type="ARBA" id="ARBA00022840"/>
    </source>
</evidence>
<dbReference type="GO" id="GO:0009443">
    <property type="term" value="P:pyridoxal 5'-phosphate salvage"/>
    <property type="evidence" value="ECO:0007669"/>
    <property type="project" value="InterPro"/>
</dbReference>
<evidence type="ECO:0000256" key="2">
    <source>
        <dbReference type="ARBA" id="ARBA00012104"/>
    </source>
</evidence>
<keyword evidence="4" id="KW-0547">Nucleotide-binding</keyword>
<evidence type="ECO:0000313" key="8">
    <source>
        <dbReference type="EMBL" id="PVU91108.1"/>
    </source>
</evidence>
<organism evidence="8 9">
    <name type="scientific">Smittium simulii</name>
    <dbReference type="NCBI Taxonomy" id="133385"/>
    <lineage>
        <taxon>Eukaryota</taxon>
        <taxon>Fungi</taxon>
        <taxon>Fungi incertae sedis</taxon>
        <taxon>Zoopagomycota</taxon>
        <taxon>Kickxellomycotina</taxon>
        <taxon>Harpellomycetes</taxon>
        <taxon>Harpellales</taxon>
        <taxon>Legeriomycetaceae</taxon>
        <taxon>Smittium</taxon>
    </lineage>
</organism>
<keyword evidence="9" id="KW-1185">Reference proteome</keyword>
<dbReference type="EMBL" id="MBFR01000220">
    <property type="protein sequence ID" value="PVU91108.1"/>
    <property type="molecule type" value="Genomic_DNA"/>
</dbReference>
<dbReference type="Proteomes" id="UP000245383">
    <property type="component" value="Unassembled WGS sequence"/>
</dbReference>
<dbReference type="OrthoDB" id="2104723at2759"/>
<protein>
    <recommendedName>
        <fullName evidence="2">pyridoxal kinase</fullName>
        <ecNumber evidence="2">2.7.1.35</ecNumber>
    </recommendedName>
</protein>
<keyword evidence="6" id="KW-0067">ATP-binding</keyword>
<dbReference type="GO" id="GO:0008478">
    <property type="term" value="F:pyridoxal kinase activity"/>
    <property type="evidence" value="ECO:0007669"/>
    <property type="project" value="UniProtKB-EC"/>
</dbReference>
<feature type="domain" description="Pyridoxamine kinase/Phosphomethylpyrimidine kinase" evidence="7">
    <location>
        <begin position="76"/>
        <end position="237"/>
    </location>
</feature>
<dbReference type="InterPro" id="IPR013749">
    <property type="entry name" value="PM/HMP-P_kinase-1"/>
</dbReference>
<dbReference type="PANTHER" id="PTHR10534:SF2">
    <property type="entry name" value="PYRIDOXAL KINASE"/>
    <property type="match status" value="1"/>
</dbReference>
<dbReference type="EC" id="2.7.1.35" evidence="2"/>
<evidence type="ECO:0000256" key="5">
    <source>
        <dbReference type="ARBA" id="ARBA00022777"/>
    </source>
</evidence>
<reference evidence="8 9" key="1">
    <citation type="journal article" date="2018" name="MBio">
        <title>Comparative Genomics Reveals the Core Gene Toolbox for the Fungus-Insect Symbiosis.</title>
        <authorList>
            <person name="Wang Y."/>
            <person name="Stata M."/>
            <person name="Wang W."/>
            <person name="Stajich J.E."/>
            <person name="White M.M."/>
            <person name="Moncalvo J.M."/>
        </authorList>
    </citation>
    <scope>NUCLEOTIDE SEQUENCE [LARGE SCALE GENOMIC DNA]</scope>
    <source>
        <strain evidence="8 9">SWE-8-4</strain>
    </source>
</reference>
<dbReference type="GO" id="GO:0005829">
    <property type="term" value="C:cytosol"/>
    <property type="evidence" value="ECO:0007669"/>
    <property type="project" value="TreeGrafter"/>
</dbReference>
<comment type="caution">
    <text evidence="8">The sequence shown here is derived from an EMBL/GenBank/DDBJ whole genome shotgun (WGS) entry which is preliminary data.</text>
</comment>
<evidence type="ECO:0000313" key="9">
    <source>
        <dbReference type="Proteomes" id="UP000245383"/>
    </source>
</evidence>
<proteinExistence type="inferred from homology"/>
<dbReference type="InterPro" id="IPR029056">
    <property type="entry name" value="Ribokinase-like"/>
</dbReference>
<dbReference type="STRING" id="133385.A0A2T9YFI0"/>